<gene>
    <name evidence="2" type="ORF">SAMEA2273352_00239</name>
</gene>
<dbReference type="Pfam" id="PF12883">
    <property type="entry name" value="DUF3828"/>
    <property type="match status" value="1"/>
</dbReference>
<dbReference type="EMBL" id="FJYW01000001">
    <property type="protein sequence ID" value="CZW58505.1"/>
    <property type="molecule type" value="Genomic_DNA"/>
</dbReference>
<evidence type="ECO:0000259" key="1">
    <source>
        <dbReference type="Pfam" id="PF12883"/>
    </source>
</evidence>
<reference evidence="2 3" key="1">
    <citation type="submission" date="2016-03" db="EMBL/GenBank/DDBJ databases">
        <authorList>
            <consortium name="Pathogen Informatics"/>
        </authorList>
    </citation>
    <scope>NUCLEOTIDE SEQUENCE [LARGE SCALE GENOMIC DNA]</scope>
    <source>
        <strain evidence="3">e1424</strain>
    </source>
</reference>
<proteinExistence type="predicted"/>
<comment type="caution">
    <text evidence="2">The sequence shown here is derived from an EMBL/GenBank/DDBJ whole genome shotgun (WGS) entry which is preliminary data.</text>
</comment>
<evidence type="ECO:0000313" key="2">
    <source>
        <dbReference type="EMBL" id="CZW58505.1"/>
    </source>
</evidence>
<protein>
    <submittedName>
        <fullName evidence="2">Protein of uncharacterized function (DUF3828)</fullName>
    </submittedName>
</protein>
<dbReference type="Gene3D" id="3.10.450.50">
    <property type="match status" value="1"/>
</dbReference>
<dbReference type="Proteomes" id="UP000076205">
    <property type="component" value="Unassembled WGS sequence"/>
</dbReference>
<dbReference type="InterPro" id="IPR024289">
    <property type="entry name" value="DUF3828"/>
</dbReference>
<accession>A0A822WE48</accession>
<organism evidence="2 3">
    <name type="scientific">Enterobacter hormaechei</name>
    <dbReference type="NCBI Taxonomy" id="158836"/>
    <lineage>
        <taxon>Bacteria</taxon>
        <taxon>Pseudomonadati</taxon>
        <taxon>Pseudomonadota</taxon>
        <taxon>Gammaproteobacteria</taxon>
        <taxon>Enterobacterales</taxon>
        <taxon>Enterobacteriaceae</taxon>
        <taxon>Enterobacter</taxon>
        <taxon>Enterobacter cloacae complex</taxon>
    </lineage>
</organism>
<sequence>MSWIDMAKFYIPNKMLKQKASVIGHIMSSKPLFFLLFILSSLAGAETTYAPGLVALKFNQWYIAQLDQNKPPVLNPDIMNEYVASGTIAAIKEMYSGDSNDKDMPDADMFIKAQDWDDDWNQITVLHSDFDAVCTNVYVAFGKKQDHVIADCLVEEQGKWKVRSATLIK</sequence>
<evidence type="ECO:0000313" key="3">
    <source>
        <dbReference type="Proteomes" id="UP000076205"/>
    </source>
</evidence>
<name>A0A822WE48_9ENTR</name>
<feature type="domain" description="DUF3828" evidence="1">
    <location>
        <begin position="60"/>
        <end position="162"/>
    </location>
</feature>
<dbReference type="AlphaFoldDB" id="A0A822WE48"/>